<evidence type="ECO:0000256" key="5">
    <source>
        <dbReference type="ARBA" id="ARBA00048539"/>
    </source>
</evidence>
<name>A0A6S6PIB5_ACEAC</name>
<dbReference type="InterPro" id="IPR012094">
    <property type="entry name" value="tRNA_Ile_lys_synt"/>
</dbReference>
<keyword evidence="3 6" id="KW-0547">Nucleotide-binding</keyword>
<evidence type="ECO:0000256" key="4">
    <source>
        <dbReference type="ARBA" id="ARBA00022840"/>
    </source>
</evidence>
<dbReference type="Pfam" id="PF01171">
    <property type="entry name" value="ATP_bind_3"/>
    <property type="match status" value="1"/>
</dbReference>
<dbReference type="Gene3D" id="3.40.50.620">
    <property type="entry name" value="HUPs"/>
    <property type="match status" value="1"/>
</dbReference>
<evidence type="ECO:0000256" key="3">
    <source>
        <dbReference type="ARBA" id="ARBA00022741"/>
    </source>
</evidence>
<dbReference type="GO" id="GO:0032267">
    <property type="term" value="F:tRNA(Ile)-lysidine synthase activity"/>
    <property type="evidence" value="ECO:0007669"/>
    <property type="project" value="UniProtKB-EC"/>
</dbReference>
<gene>
    <name evidence="6 8" type="primary">tilS</name>
    <name evidence="8" type="ORF">AAJCM20276_16870</name>
</gene>
<feature type="binding site" evidence="6">
    <location>
        <begin position="49"/>
        <end position="54"/>
    </location>
    <ligand>
        <name>ATP</name>
        <dbReference type="ChEBI" id="CHEBI:30616"/>
    </ligand>
</feature>
<dbReference type="HAMAP" id="MF_01161">
    <property type="entry name" value="tRNA_Ile_lys_synt"/>
    <property type="match status" value="1"/>
</dbReference>
<dbReference type="EC" id="6.3.4.19" evidence="6"/>
<comment type="catalytic activity">
    <reaction evidence="5 6">
        <text>cytidine(34) in tRNA(Ile2) + L-lysine + ATP = lysidine(34) in tRNA(Ile2) + AMP + diphosphate + H(+)</text>
        <dbReference type="Rhea" id="RHEA:43744"/>
        <dbReference type="Rhea" id="RHEA-COMP:10625"/>
        <dbReference type="Rhea" id="RHEA-COMP:10670"/>
        <dbReference type="ChEBI" id="CHEBI:15378"/>
        <dbReference type="ChEBI" id="CHEBI:30616"/>
        <dbReference type="ChEBI" id="CHEBI:32551"/>
        <dbReference type="ChEBI" id="CHEBI:33019"/>
        <dbReference type="ChEBI" id="CHEBI:82748"/>
        <dbReference type="ChEBI" id="CHEBI:83665"/>
        <dbReference type="ChEBI" id="CHEBI:456215"/>
        <dbReference type="EC" id="6.3.4.19"/>
    </reaction>
</comment>
<evidence type="ECO:0000256" key="2">
    <source>
        <dbReference type="ARBA" id="ARBA00022694"/>
    </source>
</evidence>
<dbReference type="PANTHER" id="PTHR43033">
    <property type="entry name" value="TRNA(ILE)-LYSIDINE SYNTHASE-RELATED"/>
    <property type="match status" value="1"/>
</dbReference>
<dbReference type="InterPro" id="IPR011063">
    <property type="entry name" value="TilS/TtcA_N"/>
</dbReference>
<feature type="domain" description="tRNA(Ile)-lysidine/2-thiocytidine synthase N-terminal" evidence="7">
    <location>
        <begin position="44"/>
        <end position="218"/>
    </location>
</feature>
<dbReference type="CDD" id="cd01992">
    <property type="entry name" value="TilS_N"/>
    <property type="match status" value="1"/>
</dbReference>
<dbReference type="EMBL" id="AP023326">
    <property type="protein sequence ID" value="BCI67063.1"/>
    <property type="molecule type" value="Genomic_DNA"/>
</dbReference>
<evidence type="ECO:0000313" key="9">
    <source>
        <dbReference type="Proteomes" id="UP000515220"/>
    </source>
</evidence>
<organism evidence="8 9">
    <name type="scientific">Acetobacter aceti</name>
    <dbReference type="NCBI Taxonomy" id="435"/>
    <lineage>
        <taxon>Bacteria</taxon>
        <taxon>Pseudomonadati</taxon>
        <taxon>Pseudomonadota</taxon>
        <taxon>Alphaproteobacteria</taxon>
        <taxon>Acetobacterales</taxon>
        <taxon>Acetobacteraceae</taxon>
        <taxon>Acetobacter</taxon>
        <taxon>Acetobacter subgen. Acetobacter</taxon>
    </lineage>
</organism>
<keyword evidence="1 6" id="KW-0436">Ligase</keyword>
<dbReference type="PANTHER" id="PTHR43033:SF5">
    <property type="entry name" value="TRNA(ILE)-LYSIDINE SYNTHETASE"/>
    <property type="match status" value="1"/>
</dbReference>
<evidence type="ECO:0000313" key="8">
    <source>
        <dbReference type="EMBL" id="BCI67063.1"/>
    </source>
</evidence>
<accession>A0A6S6PIB5</accession>
<comment type="subcellular location">
    <subcellularLocation>
        <location evidence="6">Cytoplasm</location>
    </subcellularLocation>
</comment>
<keyword evidence="6" id="KW-0963">Cytoplasm</keyword>
<comment type="similarity">
    <text evidence="6">Belongs to the tRNA(Ile)-lysidine synthase family.</text>
</comment>
<comment type="domain">
    <text evidence="6">The N-terminal region contains the highly conserved SGGXDS motif, predicted to be a P-loop motif involved in ATP binding.</text>
</comment>
<dbReference type="InterPro" id="IPR012795">
    <property type="entry name" value="tRNA_Ile_lys_synt_N"/>
</dbReference>
<reference evidence="8 9" key="1">
    <citation type="submission" date="2020-07" db="EMBL/GenBank/DDBJ databases">
        <title>Complete Genome Sequence of an acetic acid bacterium, Acetobacter aceti JCM20276.</title>
        <authorList>
            <person name="Hirose Y."/>
            <person name="Mihara H."/>
        </authorList>
    </citation>
    <scope>NUCLEOTIDE SEQUENCE [LARGE SCALE GENOMIC DNA]</scope>
    <source>
        <strain evidence="8 9">JCM20276</strain>
    </source>
</reference>
<sequence>MAGQWEECNPSLFSGQTTVSRDDFQTIMHRLGPWLPDDPAAPPVALAVSGGGDSIALAWLAASWRQRLVAFVVDHGLRPEFAHEAASALNTLSKLGIPAELLRVRDLPYGPALAKRARDARYEVLIEACRRVGAVDLLVAHQADDQVETVAMRQRRGSGTGLSGMAWVLERADIRIIRPLLGYSRETLRNTLRQAGLGWCDDPSNENERAERVRVRKQLSPTEKQALLRQAEMAADERVRQERAITHELVETQCLMSGGWAALGETLPSVDALAALIRCIGGSDYLPSLDAVEKLREKKLPGTLGGVRLLRGKAGEDRREQWLLIREMAAMQSLVPAGKNQCWDRRFVLRYSGENMPSGLMMGAAGSGLLRKDRAGLPAVLTATLPALWKEGQRLCVPHLGMGDQKLLAEVSFDFAPPSPVTATFRWMNAYLT</sequence>
<dbReference type="RefSeq" id="WP_099347405.1">
    <property type="nucleotide sequence ID" value="NZ_AP023326.1"/>
</dbReference>
<dbReference type="GO" id="GO:0005737">
    <property type="term" value="C:cytoplasm"/>
    <property type="evidence" value="ECO:0007669"/>
    <property type="project" value="UniProtKB-SubCell"/>
</dbReference>
<evidence type="ECO:0000256" key="6">
    <source>
        <dbReference type="HAMAP-Rule" id="MF_01161"/>
    </source>
</evidence>
<keyword evidence="4 6" id="KW-0067">ATP-binding</keyword>
<comment type="function">
    <text evidence="6">Ligates lysine onto the cytidine present at position 34 of the AUA codon-specific tRNA(Ile) that contains the anticodon CAU, in an ATP-dependent manner. Cytidine is converted to lysidine, thus changing the amino acid specificity of the tRNA from methionine to isoleucine.</text>
</comment>
<dbReference type="SUPFAM" id="SSF52402">
    <property type="entry name" value="Adenine nucleotide alpha hydrolases-like"/>
    <property type="match status" value="1"/>
</dbReference>
<dbReference type="GO" id="GO:0005524">
    <property type="term" value="F:ATP binding"/>
    <property type="evidence" value="ECO:0007669"/>
    <property type="project" value="UniProtKB-UniRule"/>
</dbReference>
<evidence type="ECO:0000259" key="7">
    <source>
        <dbReference type="Pfam" id="PF01171"/>
    </source>
</evidence>
<dbReference type="AlphaFoldDB" id="A0A6S6PIB5"/>
<dbReference type="GO" id="GO:0006400">
    <property type="term" value="P:tRNA modification"/>
    <property type="evidence" value="ECO:0007669"/>
    <property type="project" value="UniProtKB-UniRule"/>
</dbReference>
<keyword evidence="2 6" id="KW-0819">tRNA processing</keyword>
<dbReference type="NCBIfam" id="TIGR02432">
    <property type="entry name" value="lysidine_TilS_N"/>
    <property type="match status" value="1"/>
</dbReference>
<protein>
    <recommendedName>
        <fullName evidence="6">tRNA(Ile)-lysidine synthase</fullName>
        <ecNumber evidence="6">6.3.4.19</ecNumber>
    </recommendedName>
    <alternativeName>
        <fullName evidence="6">tRNA(Ile)-2-lysyl-cytidine synthase</fullName>
    </alternativeName>
    <alternativeName>
        <fullName evidence="6">tRNA(Ile)-lysidine synthetase</fullName>
    </alternativeName>
</protein>
<evidence type="ECO:0000256" key="1">
    <source>
        <dbReference type="ARBA" id="ARBA00022598"/>
    </source>
</evidence>
<proteinExistence type="inferred from homology"/>
<dbReference type="Proteomes" id="UP000515220">
    <property type="component" value="Chromosome"/>
</dbReference>
<dbReference type="InterPro" id="IPR014729">
    <property type="entry name" value="Rossmann-like_a/b/a_fold"/>
</dbReference>